<dbReference type="InterPro" id="IPR050447">
    <property type="entry name" value="Erg6_SMT_methyltransf"/>
</dbReference>
<keyword evidence="4" id="KW-0175">Coiled coil</keyword>
<feature type="domain" description="Polyketide synthase-like methyltransferase" evidence="5">
    <location>
        <begin position="2"/>
        <end position="254"/>
    </location>
</feature>
<evidence type="ECO:0000313" key="6">
    <source>
        <dbReference type="EMBL" id="PZN80090.1"/>
    </source>
</evidence>
<dbReference type="InterPro" id="IPR029063">
    <property type="entry name" value="SAM-dependent_MTases_sf"/>
</dbReference>
<dbReference type="PANTHER" id="PTHR44068">
    <property type="entry name" value="ZGC:194242"/>
    <property type="match status" value="1"/>
</dbReference>
<dbReference type="Gene3D" id="3.40.50.150">
    <property type="entry name" value="Vaccinia Virus protein VP39"/>
    <property type="match status" value="1"/>
</dbReference>
<feature type="coiled-coil region" evidence="4">
    <location>
        <begin position="95"/>
        <end position="122"/>
    </location>
</feature>
<dbReference type="CDD" id="cd02440">
    <property type="entry name" value="AdoMet_MTases"/>
    <property type="match status" value="1"/>
</dbReference>
<evidence type="ECO:0000256" key="2">
    <source>
        <dbReference type="ARBA" id="ARBA00022679"/>
    </source>
</evidence>
<dbReference type="Proteomes" id="UP000249396">
    <property type="component" value="Unassembled WGS sequence"/>
</dbReference>
<dbReference type="SMART" id="SM00828">
    <property type="entry name" value="PKS_MT"/>
    <property type="match status" value="1"/>
</dbReference>
<sequence>MKKLPYFDYLLASLNENNDLEKSFGRHVHWGYWETPKLATLSVDDFAQAAENLSQLVFNAADVKDGQSVLDVGCGFGGTIASLNETHRGLRLVGLNIDERQLERARQQVEAIENNTVEFQQGDACALPFADNSFDVVLAVECIFHFPSREKFFNEAFRVLKPGGYLALSDFVLSSLLPSRSLGKVNNGFFGDCDIGYTKEKYYALAKESNFSLCVDKDITKNTLPTYNYLRSMFIKKDQNKSRPSSPMTAVLSTLAIEVVSRLNLLKYYVFSFQKPR</sequence>
<protein>
    <submittedName>
        <fullName evidence="6">SAM-dependent methyltransferase</fullName>
    </submittedName>
</protein>
<organism evidence="6 7">
    <name type="scientific">Candidatus Methylumidiphilus alinenensis</name>
    <dbReference type="NCBI Taxonomy" id="2202197"/>
    <lineage>
        <taxon>Bacteria</taxon>
        <taxon>Pseudomonadati</taxon>
        <taxon>Pseudomonadota</taxon>
        <taxon>Gammaproteobacteria</taxon>
        <taxon>Methylococcales</taxon>
        <taxon>Candidatus Methylumidiphilus</taxon>
    </lineage>
</organism>
<name>A0A2W4SY24_9GAMM</name>
<evidence type="ECO:0000256" key="4">
    <source>
        <dbReference type="SAM" id="Coils"/>
    </source>
</evidence>
<evidence type="ECO:0000256" key="1">
    <source>
        <dbReference type="ARBA" id="ARBA00022603"/>
    </source>
</evidence>
<comment type="caution">
    <text evidence="6">The sequence shown here is derived from an EMBL/GenBank/DDBJ whole genome shotgun (WGS) entry which is preliminary data.</text>
</comment>
<gene>
    <name evidence="6" type="ORF">DM484_10460</name>
</gene>
<dbReference type="SUPFAM" id="SSF53335">
    <property type="entry name" value="S-adenosyl-L-methionine-dependent methyltransferases"/>
    <property type="match status" value="1"/>
</dbReference>
<dbReference type="GO" id="GO:0008757">
    <property type="term" value="F:S-adenosylmethionine-dependent methyltransferase activity"/>
    <property type="evidence" value="ECO:0007669"/>
    <property type="project" value="InterPro"/>
</dbReference>
<keyword evidence="3" id="KW-0949">S-adenosyl-L-methionine</keyword>
<dbReference type="PANTHER" id="PTHR44068:SF11">
    <property type="entry name" value="GERANYL DIPHOSPHATE 2-C-METHYLTRANSFERASE"/>
    <property type="match status" value="1"/>
</dbReference>
<evidence type="ECO:0000259" key="5">
    <source>
        <dbReference type="SMART" id="SM00828"/>
    </source>
</evidence>
<dbReference type="InterPro" id="IPR020803">
    <property type="entry name" value="MeTfrase_dom"/>
</dbReference>
<dbReference type="AlphaFoldDB" id="A0A2W4SY24"/>
<proteinExistence type="predicted"/>
<keyword evidence="1 6" id="KW-0489">Methyltransferase</keyword>
<dbReference type="GO" id="GO:0032259">
    <property type="term" value="P:methylation"/>
    <property type="evidence" value="ECO:0007669"/>
    <property type="project" value="UniProtKB-KW"/>
</dbReference>
<evidence type="ECO:0000313" key="7">
    <source>
        <dbReference type="Proteomes" id="UP000249396"/>
    </source>
</evidence>
<keyword evidence="2 6" id="KW-0808">Transferase</keyword>
<evidence type="ECO:0000256" key="3">
    <source>
        <dbReference type="ARBA" id="ARBA00022691"/>
    </source>
</evidence>
<accession>A0A2W4SY24</accession>
<dbReference type="EMBL" id="QJPH01000288">
    <property type="protein sequence ID" value="PZN80090.1"/>
    <property type="molecule type" value="Genomic_DNA"/>
</dbReference>
<dbReference type="Pfam" id="PF08241">
    <property type="entry name" value="Methyltransf_11"/>
    <property type="match status" value="1"/>
</dbReference>
<reference evidence="6 7" key="1">
    <citation type="journal article" date="2018" name="Aquat. Microb. Ecol.">
        <title>Gammaproteobacterial methanotrophs dominate.</title>
        <authorList>
            <person name="Rissanen A.J."/>
            <person name="Saarenheimo J."/>
            <person name="Tiirola M."/>
            <person name="Peura S."/>
            <person name="Aalto S.L."/>
            <person name="Karvinen A."/>
            <person name="Nykanen H."/>
        </authorList>
    </citation>
    <scope>NUCLEOTIDE SEQUENCE [LARGE SCALE GENOMIC DNA]</scope>
    <source>
        <strain evidence="6">AMbin10</strain>
    </source>
</reference>
<dbReference type="InterPro" id="IPR013216">
    <property type="entry name" value="Methyltransf_11"/>
</dbReference>